<keyword evidence="9" id="KW-1185">Reference proteome</keyword>
<accession>A0A1R0KUX4</accession>
<dbReference type="PANTHER" id="PTHR48050:SF13">
    <property type="entry name" value="STEROL 3-BETA-GLUCOSYLTRANSFERASE UGT80A2"/>
    <property type="match status" value="1"/>
</dbReference>
<dbReference type="Gene3D" id="3.40.50.2000">
    <property type="entry name" value="Glycogen Phosphorylase B"/>
    <property type="match status" value="2"/>
</dbReference>
<dbReference type="RefSeq" id="WP_076160561.1">
    <property type="nucleotide sequence ID" value="NZ_JBEZVB010000069.1"/>
</dbReference>
<keyword evidence="5" id="KW-0045">Antibiotic biosynthesis</keyword>
<comment type="pathway">
    <text evidence="1">Antibiotic biosynthesis; vancomycin biosynthesis.</text>
</comment>
<keyword evidence="3" id="KW-0328">Glycosyltransferase</keyword>
<dbReference type="Proteomes" id="UP000187486">
    <property type="component" value="Unassembled WGS sequence"/>
</dbReference>
<dbReference type="Pfam" id="PF03033">
    <property type="entry name" value="Glyco_transf_28"/>
    <property type="match status" value="1"/>
</dbReference>
<dbReference type="STRING" id="76021.BS329_14105"/>
<comment type="caution">
    <text evidence="8">The sequence shown here is derived from an EMBL/GenBank/DDBJ whole genome shotgun (WGS) entry which is preliminary data.</text>
</comment>
<dbReference type="AlphaFoldDB" id="A0A1R0KUX4"/>
<dbReference type="InterPro" id="IPR050426">
    <property type="entry name" value="Glycosyltransferase_28"/>
</dbReference>
<evidence type="ECO:0000259" key="7">
    <source>
        <dbReference type="Pfam" id="PF06722"/>
    </source>
</evidence>
<dbReference type="InterPro" id="IPR010610">
    <property type="entry name" value="EryCIII-like_C"/>
</dbReference>
<organism evidence="8 9">
    <name type="scientific">Amycolatopsis coloradensis</name>
    <dbReference type="NCBI Taxonomy" id="76021"/>
    <lineage>
        <taxon>Bacteria</taxon>
        <taxon>Bacillati</taxon>
        <taxon>Actinomycetota</taxon>
        <taxon>Actinomycetes</taxon>
        <taxon>Pseudonocardiales</taxon>
        <taxon>Pseudonocardiaceae</taxon>
        <taxon>Amycolatopsis</taxon>
    </lineage>
</organism>
<evidence type="ECO:0000256" key="5">
    <source>
        <dbReference type="ARBA" id="ARBA00023194"/>
    </source>
</evidence>
<dbReference type="FunFam" id="3.40.50.2000:FF:000292">
    <property type="entry name" value="Glycosyltransferase GtfE"/>
    <property type="match status" value="1"/>
</dbReference>
<feature type="domain" description="Erythromycin biosynthesis protein CIII-like C-terminal" evidence="7">
    <location>
        <begin position="271"/>
        <end position="364"/>
    </location>
</feature>
<name>A0A1R0KUX4_9PSEU</name>
<feature type="domain" description="Glycosyltransferase family 28 N-terminal" evidence="6">
    <location>
        <begin position="3"/>
        <end position="127"/>
    </location>
</feature>
<dbReference type="FunFam" id="3.40.50.2000:FF:000009">
    <property type="entry name" value="Sterol 3-beta-glucosyltransferase UGT80A2"/>
    <property type="match status" value="1"/>
</dbReference>
<dbReference type="SUPFAM" id="SSF53756">
    <property type="entry name" value="UDP-Glycosyltransferase/glycogen phosphorylase"/>
    <property type="match status" value="1"/>
</dbReference>
<dbReference type="GO" id="GO:0033072">
    <property type="term" value="P:vancomycin biosynthetic process"/>
    <property type="evidence" value="ECO:0007669"/>
    <property type="project" value="UniProtKB-UniPathway"/>
</dbReference>
<reference evidence="8 9" key="1">
    <citation type="submission" date="2016-01" db="EMBL/GenBank/DDBJ databases">
        <title>Amycolatopsis coloradensis genome sequencing and assembly.</title>
        <authorList>
            <person name="Mayilraj S."/>
        </authorList>
    </citation>
    <scope>NUCLEOTIDE SEQUENCE [LARGE SCALE GENOMIC DNA]</scope>
    <source>
        <strain evidence="8 9">DSM 44225</strain>
    </source>
</reference>
<gene>
    <name evidence="8" type="ORF">BS329_14105</name>
</gene>
<proteinExistence type="inferred from homology"/>
<comment type="similarity">
    <text evidence="2">Belongs to the glycosyltransferase 28 family.</text>
</comment>
<evidence type="ECO:0000256" key="4">
    <source>
        <dbReference type="ARBA" id="ARBA00022679"/>
    </source>
</evidence>
<evidence type="ECO:0000313" key="8">
    <source>
        <dbReference type="EMBL" id="OLZ52449.1"/>
    </source>
</evidence>
<protein>
    <submittedName>
        <fullName evidence="8">Glycosyl transferase</fullName>
    </submittedName>
</protein>
<sequence length="389" mass="40902">MRVLISGCGSRGDVEPLVALAVRLRELGAEVRVCAPPDYVERCAAVGVPMVPIGRPVRAGAREPGVLPPGAPEVAAEVIAEQFDRLPEAAEGCDVVLATGLLPTAVAARSVAEKLGIPYFYTVLCPDHLPTAHTPARRAQYNEGADRFAGGAVNGQRALIGLPPVKNLFDYGYTDRPWLAADPTLAPLRPGEEAVQTGAWILPDDRPLPAELEAFLDAGPAPVYVGFGSSLKTADADRVAIEAIRAQGRRVLLSRGWAELDLPDDGDDCFAVGEVNLQALFGRVAATIHHDGAGTTHVATRAGAPQIVVRHIIEQVYYAGRVADLGIGAALDGPTPTFESLSAALEEALSPETRARAKEVADAIRTDGTSVAAELLFDAVSRERPSVSV</sequence>
<dbReference type="GO" id="GO:0005975">
    <property type="term" value="P:carbohydrate metabolic process"/>
    <property type="evidence" value="ECO:0007669"/>
    <property type="project" value="InterPro"/>
</dbReference>
<dbReference type="GO" id="GO:0008194">
    <property type="term" value="F:UDP-glycosyltransferase activity"/>
    <property type="evidence" value="ECO:0007669"/>
    <property type="project" value="InterPro"/>
</dbReference>
<keyword evidence="4 8" id="KW-0808">Transferase</keyword>
<dbReference type="PANTHER" id="PTHR48050">
    <property type="entry name" value="STEROL 3-BETA-GLUCOSYLTRANSFERASE"/>
    <property type="match status" value="1"/>
</dbReference>
<dbReference type="EMBL" id="MQUQ01000006">
    <property type="protein sequence ID" value="OLZ52449.1"/>
    <property type="molecule type" value="Genomic_DNA"/>
</dbReference>
<evidence type="ECO:0000256" key="1">
    <source>
        <dbReference type="ARBA" id="ARBA00004660"/>
    </source>
</evidence>
<dbReference type="CDD" id="cd03784">
    <property type="entry name" value="GT1_Gtf-like"/>
    <property type="match status" value="1"/>
</dbReference>
<evidence type="ECO:0000259" key="6">
    <source>
        <dbReference type="Pfam" id="PF03033"/>
    </source>
</evidence>
<evidence type="ECO:0000256" key="3">
    <source>
        <dbReference type="ARBA" id="ARBA00022676"/>
    </source>
</evidence>
<evidence type="ECO:0000313" key="9">
    <source>
        <dbReference type="Proteomes" id="UP000187486"/>
    </source>
</evidence>
<dbReference type="GO" id="GO:0016758">
    <property type="term" value="F:hexosyltransferase activity"/>
    <property type="evidence" value="ECO:0007669"/>
    <property type="project" value="InterPro"/>
</dbReference>
<dbReference type="Pfam" id="PF06722">
    <property type="entry name" value="EryCIII-like_C"/>
    <property type="match status" value="1"/>
</dbReference>
<evidence type="ECO:0000256" key="2">
    <source>
        <dbReference type="ARBA" id="ARBA00006962"/>
    </source>
</evidence>
<dbReference type="OrthoDB" id="3253247at2"/>
<dbReference type="UniPathway" id="UPA00162"/>
<dbReference type="InterPro" id="IPR002213">
    <property type="entry name" value="UDP_glucos_trans"/>
</dbReference>
<dbReference type="InterPro" id="IPR004276">
    <property type="entry name" value="GlycoTrans_28_N"/>
</dbReference>